<dbReference type="EMBL" id="JARQZJ010000001">
    <property type="protein sequence ID" value="KAK9869764.1"/>
    <property type="molecule type" value="Genomic_DNA"/>
</dbReference>
<reference evidence="1 2" key="1">
    <citation type="submission" date="2023-03" db="EMBL/GenBank/DDBJ databases">
        <title>Genome insight into feeding habits of ladybird beetles.</title>
        <authorList>
            <person name="Li H.-S."/>
            <person name="Huang Y.-H."/>
            <person name="Pang H."/>
        </authorList>
    </citation>
    <scope>NUCLEOTIDE SEQUENCE [LARGE SCALE GENOMIC DNA]</scope>
    <source>
        <strain evidence="1">SYSU_2023b</strain>
        <tissue evidence="1">Whole body</tissue>
    </source>
</reference>
<dbReference type="Proteomes" id="UP001431783">
    <property type="component" value="Unassembled WGS sequence"/>
</dbReference>
<accession>A0AAW1TIG6</accession>
<evidence type="ECO:0000313" key="2">
    <source>
        <dbReference type="Proteomes" id="UP001431783"/>
    </source>
</evidence>
<evidence type="ECO:0000313" key="1">
    <source>
        <dbReference type="EMBL" id="KAK9869764.1"/>
    </source>
</evidence>
<dbReference type="AlphaFoldDB" id="A0AAW1TIG6"/>
<sequence length="114" mass="12911">MAIKLEKNGGSISYPNYPYTFEEDKEAIVGVVSKVEDSLSDAQRFSPGSKPYTVTKYHRGIRGPLEVKTSLTHKMKVVVGCIAFNVSQEEDVINQGYPIETITRVMNHHKRHMR</sequence>
<name>A0AAW1TIG6_9CUCU</name>
<protein>
    <submittedName>
        <fullName evidence="1">Uncharacterized protein</fullName>
    </submittedName>
</protein>
<gene>
    <name evidence="1" type="ORF">WA026_003496</name>
</gene>
<comment type="caution">
    <text evidence="1">The sequence shown here is derived from an EMBL/GenBank/DDBJ whole genome shotgun (WGS) entry which is preliminary data.</text>
</comment>
<keyword evidence="2" id="KW-1185">Reference proteome</keyword>
<organism evidence="1 2">
    <name type="scientific">Henosepilachna vigintioctopunctata</name>
    <dbReference type="NCBI Taxonomy" id="420089"/>
    <lineage>
        <taxon>Eukaryota</taxon>
        <taxon>Metazoa</taxon>
        <taxon>Ecdysozoa</taxon>
        <taxon>Arthropoda</taxon>
        <taxon>Hexapoda</taxon>
        <taxon>Insecta</taxon>
        <taxon>Pterygota</taxon>
        <taxon>Neoptera</taxon>
        <taxon>Endopterygota</taxon>
        <taxon>Coleoptera</taxon>
        <taxon>Polyphaga</taxon>
        <taxon>Cucujiformia</taxon>
        <taxon>Coccinelloidea</taxon>
        <taxon>Coccinellidae</taxon>
        <taxon>Epilachninae</taxon>
        <taxon>Epilachnini</taxon>
        <taxon>Henosepilachna</taxon>
    </lineage>
</organism>
<proteinExistence type="predicted"/>